<evidence type="ECO:0000313" key="5">
    <source>
        <dbReference type="Proteomes" id="UP000183053"/>
    </source>
</evidence>
<feature type="transmembrane region" description="Helical" evidence="3">
    <location>
        <begin position="183"/>
        <end position="202"/>
    </location>
</feature>
<dbReference type="EMBL" id="FNLF01000002">
    <property type="protein sequence ID" value="SDR29736.1"/>
    <property type="molecule type" value="Genomic_DNA"/>
</dbReference>
<gene>
    <name evidence="4" type="ORF">SAMN04489765_4666</name>
</gene>
<dbReference type="PANTHER" id="PTHR34136:SF1">
    <property type="entry name" value="UDP-N-ACETYL-D-MANNOSAMINURONIC ACID TRANSFERASE"/>
    <property type="match status" value="1"/>
</dbReference>
<evidence type="ECO:0000256" key="2">
    <source>
        <dbReference type="ARBA" id="ARBA00022679"/>
    </source>
</evidence>
<dbReference type="Proteomes" id="UP000183053">
    <property type="component" value="Unassembled WGS sequence"/>
</dbReference>
<keyword evidence="3" id="KW-0812">Transmembrane</keyword>
<keyword evidence="3" id="KW-0472">Membrane</keyword>
<keyword evidence="2 4" id="KW-0808">Transferase</keyword>
<evidence type="ECO:0000256" key="1">
    <source>
        <dbReference type="ARBA" id="ARBA00022676"/>
    </source>
</evidence>
<dbReference type="AlphaFoldDB" id="A0A1H1HXB7"/>
<protein>
    <submittedName>
        <fullName evidence="4">N-acetylglucosaminyldiphosphoundecaprenol N-acetyl-beta-D-mannosaminyltransferase</fullName>
    </submittedName>
</protein>
<keyword evidence="1" id="KW-0328">Glycosyltransferase</keyword>
<dbReference type="STRING" id="47312.SAMN04489765_4666"/>
<keyword evidence="3" id="KW-1133">Transmembrane helix</keyword>
<evidence type="ECO:0000256" key="3">
    <source>
        <dbReference type="SAM" id="Phobius"/>
    </source>
</evidence>
<name>A0A1H1HXB7_9ACTN</name>
<dbReference type="NCBIfam" id="TIGR00696">
    <property type="entry name" value="wecG_tagA_cpsF"/>
    <property type="match status" value="1"/>
</dbReference>
<dbReference type="GO" id="GO:0016758">
    <property type="term" value="F:hexosyltransferase activity"/>
    <property type="evidence" value="ECO:0007669"/>
    <property type="project" value="TreeGrafter"/>
</dbReference>
<reference evidence="5" key="1">
    <citation type="submission" date="2016-10" db="EMBL/GenBank/DDBJ databases">
        <authorList>
            <person name="Varghese N."/>
            <person name="Submissions S."/>
        </authorList>
    </citation>
    <scope>NUCLEOTIDE SEQUENCE [LARGE SCALE GENOMIC DNA]</scope>
    <source>
        <strain evidence="5">DSM 44142</strain>
    </source>
</reference>
<dbReference type="PANTHER" id="PTHR34136">
    <property type="match status" value="1"/>
</dbReference>
<keyword evidence="5" id="KW-1185">Reference proteome</keyword>
<dbReference type="Pfam" id="PF03808">
    <property type="entry name" value="Glyco_tran_WecG"/>
    <property type="match status" value="1"/>
</dbReference>
<dbReference type="InterPro" id="IPR004629">
    <property type="entry name" value="WecG_TagA_CpsF"/>
</dbReference>
<proteinExistence type="predicted"/>
<accession>A0A1H1HXB7</accession>
<evidence type="ECO:0000313" key="4">
    <source>
        <dbReference type="EMBL" id="SDR29736.1"/>
    </source>
</evidence>
<sequence>MRKRDRYPEPVHDVHMLGVRFDDLPFDEAVSRLREAARGDRTRTVVFPNAATLNLAAQSRDYRDVLNSSSFVFGDGTGVRWAARMRGVRLRANLNGTDVIPALLAAAPGLRVYLLGGTEEVNAAAAAAAAQRFPVEIVGRHHGFFDLDDCPEILAAITAAAPDVLLVGFGNPLQEQWIARHRAALAVPLIAGVGGLFGFWAGTRTRAPGLARRLGVEWVDILLREPHKARRYLLGNPAFLARAARTRAADLRS</sequence>
<dbReference type="CDD" id="cd06533">
    <property type="entry name" value="Glyco_transf_WecG_TagA"/>
    <property type="match status" value="1"/>
</dbReference>
<organism evidence="4 5">
    <name type="scientific">Tsukamurella pulmonis</name>
    <dbReference type="NCBI Taxonomy" id="47312"/>
    <lineage>
        <taxon>Bacteria</taxon>
        <taxon>Bacillati</taxon>
        <taxon>Actinomycetota</taxon>
        <taxon>Actinomycetes</taxon>
        <taxon>Mycobacteriales</taxon>
        <taxon>Tsukamurellaceae</taxon>
        <taxon>Tsukamurella</taxon>
    </lineage>
</organism>